<organism evidence="3 4">
    <name type="scientific">Curtobacterium flaccumfaciens</name>
    <dbReference type="NCBI Taxonomy" id="2035"/>
    <lineage>
        <taxon>Bacteria</taxon>
        <taxon>Bacillati</taxon>
        <taxon>Actinomycetota</taxon>
        <taxon>Actinomycetes</taxon>
        <taxon>Micrococcales</taxon>
        <taxon>Microbacteriaceae</taxon>
        <taxon>Curtobacterium</taxon>
    </lineage>
</organism>
<gene>
    <name evidence="3" type="ORF">EDF64_11440</name>
</gene>
<comment type="caution">
    <text evidence="3">The sequence shown here is derived from an EMBL/GenBank/DDBJ whole genome shotgun (WGS) entry which is preliminary data.</text>
</comment>
<dbReference type="Pfam" id="PF07179">
    <property type="entry name" value="SseB"/>
    <property type="match status" value="1"/>
</dbReference>
<dbReference type="EMBL" id="SNVW01000014">
    <property type="protein sequence ID" value="TDN41960.1"/>
    <property type="molecule type" value="Genomic_DNA"/>
</dbReference>
<feature type="domain" description="SseB protein N-terminal" evidence="2">
    <location>
        <begin position="69"/>
        <end position="190"/>
    </location>
</feature>
<proteinExistence type="predicted"/>
<dbReference type="Proteomes" id="UP000295764">
    <property type="component" value="Unassembled WGS sequence"/>
</dbReference>
<evidence type="ECO:0000313" key="3">
    <source>
        <dbReference type="EMBL" id="TDN41960.1"/>
    </source>
</evidence>
<accession>A0A4R6DCA0</accession>
<evidence type="ECO:0000256" key="1">
    <source>
        <dbReference type="SAM" id="MobiDB-lite"/>
    </source>
</evidence>
<reference evidence="3 4" key="1">
    <citation type="submission" date="2019-03" db="EMBL/GenBank/DDBJ databases">
        <title>Genomic analyses of the natural microbiome of Caenorhabditis elegans.</title>
        <authorList>
            <person name="Samuel B."/>
        </authorList>
    </citation>
    <scope>NUCLEOTIDE SEQUENCE [LARGE SCALE GENOMIC DNA]</scope>
    <source>
        <strain evidence="3 4">JUb65</strain>
    </source>
</reference>
<evidence type="ECO:0000259" key="2">
    <source>
        <dbReference type="Pfam" id="PF07179"/>
    </source>
</evidence>
<sequence length="285" mass="29833">MAGISNGRGTGPDAPEHAATEHDAPGHPDDAHTPGGAADSAGFAWAGRAFDQHDTTFDDDDGLADPALVAAITALPEGGSQRAVVDALRSARLLIPLIAEAGDVGHTDTGKLVDKTQELSIVTVAGPDGRSVMPAFTSVEAMRAWDADARPVPAESRRVAMAAASEETQLVVLDPTAPTEFVLRRPAVWALGQDLPWTPCFEDPEVARAFADSVVGERAVARVELSPGDPLGRFAGAELTVGLALHPGLDQGQVQELVGRLQRRWTADAVIAERVDSMRVALRPA</sequence>
<feature type="compositionally biased region" description="Basic and acidic residues" evidence="1">
    <location>
        <begin position="14"/>
        <end position="32"/>
    </location>
</feature>
<dbReference type="STRING" id="2035.RU06_06325"/>
<protein>
    <submittedName>
        <fullName evidence="3">Type III secretion system (T3SS) SseB-like protein</fullName>
    </submittedName>
</protein>
<feature type="compositionally biased region" description="Gly residues" evidence="1">
    <location>
        <begin position="1"/>
        <end position="10"/>
    </location>
</feature>
<name>A0A4R6DCA0_9MICO</name>
<dbReference type="RefSeq" id="WP_243736430.1">
    <property type="nucleotide sequence ID" value="NZ_SNVW01000014.1"/>
</dbReference>
<dbReference type="InterPro" id="IPR009839">
    <property type="entry name" value="SseB_N"/>
</dbReference>
<evidence type="ECO:0000313" key="4">
    <source>
        <dbReference type="Proteomes" id="UP000295764"/>
    </source>
</evidence>
<feature type="region of interest" description="Disordered" evidence="1">
    <location>
        <begin position="1"/>
        <end position="40"/>
    </location>
</feature>
<dbReference type="AlphaFoldDB" id="A0A4R6DCA0"/>